<feature type="binding site" evidence="4">
    <location>
        <position position="226"/>
    </location>
    <ligand>
        <name>a divalent metal cation</name>
        <dbReference type="ChEBI" id="CHEBI:60240"/>
        <label>1</label>
    </ligand>
</feature>
<evidence type="ECO:0000256" key="1">
    <source>
        <dbReference type="ARBA" id="ARBA00006964"/>
    </source>
</evidence>
<evidence type="ECO:0000256" key="3">
    <source>
        <dbReference type="ARBA" id="ARBA00022723"/>
    </source>
</evidence>
<dbReference type="InterPro" id="IPR002678">
    <property type="entry name" value="DUF34/NIF3"/>
</dbReference>
<dbReference type="RefSeq" id="WP_138210254.1">
    <property type="nucleotide sequence ID" value="NZ_CBCRUQ010000005.1"/>
</dbReference>
<evidence type="ECO:0000256" key="4">
    <source>
        <dbReference type="PIRSR" id="PIRSR602678-1"/>
    </source>
</evidence>
<keyword evidence="3 4" id="KW-0479">Metal-binding</keyword>
<protein>
    <recommendedName>
        <fullName evidence="2">GTP cyclohydrolase 1 type 2 homolog</fullName>
    </recommendedName>
</protein>
<dbReference type="PANTHER" id="PTHR13799">
    <property type="entry name" value="NGG1 INTERACTING FACTOR 3"/>
    <property type="match status" value="1"/>
</dbReference>
<feature type="binding site" evidence="4">
    <location>
        <position position="66"/>
    </location>
    <ligand>
        <name>a divalent metal cation</name>
        <dbReference type="ChEBI" id="CHEBI:60240"/>
        <label>1</label>
    </ligand>
</feature>
<sequence>MTLTIRELIKIMEKYAPTNLKEDYDNVGLMVGDTDMEIQSILISLDCTMEVIEEAIENGCNLIISHHPLLFIKPKSITSETVKGRKIIKLIKENIALYSAHTNLDSVSDGLNDFAMELLGFKKYSIIEKNDLRENSGIGRLVELDKEISLKEICEKVKIAYNIETLKYSGNLDKKIRSIALINGSGSDFFYKAKSLGAECIITGDTTYHNVLDLCEEGVSVIDGGHFNTEWPAMAVVSKILQKNLKKLGYENKIILSEKTKDTYKYI</sequence>
<comment type="similarity">
    <text evidence="1">Belongs to the GTP cyclohydrolase I type 2/NIF3 family.</text>
</comment>
<proteinExistence type="inferred from homology"/>
<evidence type="ECO:0000313" key="5">
    <source>
        <dbReference type="EMBL" id="VTQ90534.1"/>
    </source>
</evidence>
<accession>A0A4U9RFD7</accession>
<dbReference type="OrthoDB" id="9792792at2"/>
<feature type="binding site" evidence="4">
    <location>
        <position position="230"/>
    </location>
    <ligand>
        <name>a divalent metal cation</name>
        <dbReference type="ChEBI" id="CHEBI:60240"/>
        <label>1</label>
    </ligand>
</feature>
<feature type="binding site" evidence="4">
    <location>
        <position position="67"/>
    </location>
    <ligand>
        <name>a divalent metal cation</name>
        <dbReference type="ChEBI" id="CHEBI:60240"/>
        <label>1</label>
    </ligand>
</feature>
<dbReference type="EMBL" id="LR590481">
    <property type="protein sequence ID" value="VTQ90534.1"/>
    <property type="molecule type" value="Genomic_DNA"/>
</dbReference>
<dbReference type="SUPFAM" id="SSF102705">
    <property type="entry name" value="NIF3 (NGG1p interacting factor 3)-like"/>
    <property type="match status" value="1"/>
</dbReference>
<dbReference type="Gene3D" id="3.40.1390.30">
    <property type="entry name" value="NIF3 (NGG1p interacting factor 3)-like"/>
    <property type="match status" value="2"/>
</dbReference>
<feature type="binding site" evidence="4">
    <location>
        <position position="105"/>
    </location>
    <ligand>
        <name>a divalent metal cation</name>
        <dbReference type="ChEBI" id="CHEBI:60240"/>
        <label>1</label>
    </ligand>
</feature>
<name>A0A4U9RFD7_HATHI</name>
<evidence type="ECO:0000256" key="2">
    <source>
        <dbReference type="ARBA" id="ARBA00022112"/>
    </source>
</evidence>
<dbReference type="GO" id="GO:0046872">
    <property type="term" value="F:metal ion binding"/>
    <property type="evidence" value="ECO:0007669"/>
    <property type="project" value="UniProtKB-KW"/>
</dbReference>
<dbReference type="Proteomes" id="UP000308489">
    <property type="component" value="Chromosome 1"/>
</dbReference>
<dbReference type="InterPro" id="IPR036069">
    <property type="entry name" value="DUF34/NIF3_sf"/>
</dbReference>
<evidence type="ECO:0000313" key="6">
    <source>
        <dbReference type="Proteomes" id="UP000308489"/>
    </source>
</evidence>
<organism evidence="5 6">
    <name type="scientific">Hathewaya histolytica</name>
    <name type="common">Clostridium histolyticum</name>
    <dbReference type="NCBI Taxonomy" id="1498"/>
    <lineage>
        <taxon>Bacteria</taxon>
        <taxon>Bacillati</taxon>
        <taxon>Bacillota</taxon>
        <taxon>Clostridia</taxon>
        <taxon>Eubacteriales</taxon>
        <taxon>Clostridiaceae</taxon>
        <taxon>Hathewaya</taxon>
    </lineage>
</organism>
<keyword evidence="6" id="KW-1185">Reference proteome</keyword>
<dbReference type="KEGG" id="hhw:NCTC503_01622"/>
<reference evidence="5 6" key="1">
    <citation type="submission" date="2019-05" db="EMBL/GenBank/DDBJ databases">
        <authorList>
            <consortium name="Pathogen Informatics"/>
        </authorList>
    </citation>
    <scope>NUCLEOTIDE SEQUENCE [LARGE SCALE GENOMIC DNA]</scope>
    <source>
        <strain evidence="5 6">NCTC503</strain>
    </source>
</reference>
<dbReference type="GO" id="GO:0005737">
    <property type="term" value="C:cytoplasm"/>
    <property type="evidence" value="ECO:0007669"/>
    <property type="project" value="TreeGrafter"/>
</dbReference>
<dbReference type="NCBIfam" id="TIGR00486">
    <property type="entry name" value="YbgI_SA1388"/>
    <property type="match status" value="1"/>
</dbReference>
<dbReference type="AlphaFoldDB" id="A0A4U9RFD7"/>
<gene>
    <name evidence="5" type="ORF">NCTC503_01622</name>
</gene>
<dbReference type="PANTHER" id="PTHR13799:SF14">
    <property type="entry name" value="GTP CYCLOHYDROLASE 1 TYPE 2 HOMOLOG"/>
    <property type="match status" value="1"/>
</dbReference>
<dbReference type="Pfam" id="PF01784">
    <property type="entry name" value="DUF34_NIF3"/>
    <property type="match status" value="1"/>
</dbReference>
<dbReference type="FunFam" id="3.40.1390.30:FF:000001">
    <property type="entry name" value="GTP cyclohydrolase 1 type 2"/>
    <property type="match status" value="1"/>
</dbReference>